<dbReference type="EMBL" id="MN740235">
    <property type="protein sequence ID" value="QHT95167.1"/>
    <property type="molecule type" value="Genomic_DNA"/>
</dbReference>
<dbReference type="AlphaFoldDB" id="A0A6C0ITL2"/>
<organism evidence="2">
    <name type="scientific">viral metagenome</name>
    <dbReference type="NCBI Taxonomy" id="1070528"/>
    <lineage>
        <taxon>unclassified sequences</taxon>
        <taxon>metagenomes</taxon>
        <taxon>organismal metagenomes</taxon>
    </lineage>
</organism>
<name>A0A6C0ITL2_9ZZZZ</name>
<reference evidence="2" key="1">
    <citation type="journal article" date="2020" name="Nature">
        <title>Giant virus diversity and host interactions through global metagenomics.</title>
        <authorList>
            <person name="Schulz F."/>
            <person name="Roux S."/>
            <person name="Paez-Espino D."/>
            <person name="Jungbluth S."/>
            <person name="Walsh D.A."/>
            <person name="Denef V.J."/>
            <person name="McMahon K.D."/>
            <person name="Konstantinidis K.T."/>
            <person name="Eloe-Fadrosh E.A."/>
            <person name="Kyrpides N.C."/>
            <person name="Woyke T."/>
        </authorList>
    </citation>
    <scope>NUCLEOTIDE SEQUENCE</scope>
    <source>
        <strain evidence="2">GVMAG-M-3300024261-37</strain>
    </source>
</reference>
<evidence type="ECO:0000313" key="2">
    <source>
        <dbReference type="EMBL" id="QHT95167.1"/>
    </source>
</evidence>
<protein>
    <submittedName>
        <fullName evidence="2">Uncharacterized protein</fullName>
    </submittedName>
</protein>
<sequence>MTFDNSYYMDTIQIKIQELKQQLEELEVVRYKQEQDKIAQALRNDTLPNIHFQNIRNEIFKRQFGYWKKVQDNHYNIEKDAWKRKYASVDNFDTLYLTSYPDEILASIEDPPSFPNTLQQGGTDYQKHYRDNLNGNLITYHFISNKFTDPRHNTINPHINPTPTREFPVKDETLAAILFLLEDLSTRIIKLETTEPSTR</sequence>
<feature type="coiled-coil region" evidence="1">
    <location>
        <begin position="9"/>
        <end position="36"/>
    </location>
</feature>
<proteinExistence type="predicted"/>
<accession>A0A6C0ITL2</accession>
<keyword evidence="1" id="KW-0175">Coiled coil</keyword>
<evidence type="ECO:0000256" key="1">
    <source>
        <dbReference type="SAM" id="Coils"/>
    </source>
</evidence>